<dbReference type="InterPro" id="IPR039425">
    <property type="entry name" value="RNA_pol_sigma-70-like"/>
</dbReference>
<dbReference type="Gene3D" id="1.10.1740.10">
    <property type="match status" value="1"/>
</dbReference>
<evidence type="ECO:0000256" key="1">
    <source>
        <dbReference type="ARBA" id="ARBA00010641"/>
    </source>
</evidence>
<protein>
    <submittedName>
        <fullName evidence="8">RNA polymerase sigma factor</fullName>
    </submittedName>
</protein>
<dbReference type="Pfam" id="PF08281">
    <property type="entry name" value="Sigma70_r4_2"/>
    <property type="match status" value="1"/>
</dbReference>
<dbReference type="PANTHER" id="PTHR43133:SF8">
    <property type="entry name" value="RNA POLYMERASE SIGMA FACTOR HI_1459-RELATED"/>
    <property type="match status" value="1"/>
</dbReference>
<proteinExistence type="inferred from homology"/>
<dbReference type="SUPFAM" id="SSF88946">
    <property type="entry name" value="Sigma2 domain of RNA polymerase sigma factors"/>
    <property type="match status" value="1"/>
</dbReference>
<dbReference type="RefSeq" id="WP_210041802.1">
    <property type="nucleotide sequence ID" value="NZ_JBHLVU010000073.1"/>
</dbReference>
<dbReference type="Pfam" id="PF04542">
    <property type="entry name" value="Sigma70_r2"/>
    <property type="match status" value="1"/>
</dbReference>
<reference evidence="8 9" key="1">
    <citation type="submission" date="2021-07" db="EMBL/GenBank/DDBJ databases">
        <title>Paenibacillus radiodurans sp. nov., isolated from the southeastern edge of Tengger Desert.</title>
        <authorList>
            <person name="Zhang G."/>
        </authorList>
    </citation>
    <scope>NUCLEOTIDE SEQUENCE [LARGE SCALE GENOMIC DNA]</scope>
    <source>
        <strain evidence="8 9">CCM 7311</strain>
    </source>
</reference>
<dbReference type="InterPro" id="IPR014284">
    <property type="entry name" value="RNA_pol_sigma-70_dom"/>
</dbReference>
<accession>A0ABS7BXG1</accession>
<comment type="similarity">
    <text evidence="1">Belongs to the sigma-70 factor family. ECF subfamily.</text>
</comment>
<evidence type="ECO:0000313" key="8">
    <source>
        <dbReference type="EMBL" id="MBW7453324.1"/>
    </source>
</evidence>
<dbReference type="Gene3D" id="1.10.10.10">
    <property type="entry name" value="Winged helix-like DNA-binding domain superfamily/Winged helix DNA-binding domain"/>
    <property type="match status" value="1"/>
</dbReference>
<dbReference type="InterPro" id="IPR036388">
    <property type="entry name" value="WH-like_DNA-bd_sf"/>
</dbReference>
<evidence type="ECO:0000256" key="4">
    <source>
        <dbReference type="ARBA" id="ARBA00023125"/>
    </source>
</evidence>
<keyword evidence="4" id="KW-0238">DNA-binding</keyword>
<dbReference type="EMBL" id="JAHZIK010000061">
    <property type="protein sequence ID" value="MBW7453324.1"/>
    <property type="molecule type" value="Genomic_DNA"/>
</dbReference>
<evidence type="ECO:0000259" key="7">
    <source>
        <dbReference type="Pfam" id="PF08281"/>
    </source>
</evidence>
<dbReference type="Proteomes" id="UP001519887">
    <property type="component" value="Unassembled WGS sequence"/>
</dbReference>
<dbReference type="InterPro" id="IPR007627">
    <property type="entry name" value="RNA_pol_sigma70_r2"/>
</dbReference>
<feature type="domain" description="RNA polymerase sigma-70 region 2" evidence="6">
    <location>
        <begin position="20"/>
        <end position="84"/>
    </location>
</feature>
<keyword evidence="3" id="KW-0731">Sigma factor</keyword>
<dbReference type="PANTHER" id="PTHR43133">
    <property type="entry name" value="RNA POLYMERASE ECF-TYPE SIGMA FACTO"/>
    <property type="match status" value="1"/>
</dbReference>
<keyword evidence="9" id="KW-1185">Reference proteome</keyword>
<evidence type="ECO:0000256" key="3">
    <source>
        <dbReference type="ARBA" id="ARBA00023082"/>
    </source>
</evidence>
<organism evidence="8 9">
    <name type="scientific">Paenibacillus sepulcri</name>
    <dbReference type="NCBI Taxonomy" id="359917"/>
    <lineage>
        <taxon>Bacteria</taxon>
        <taxon>Bacillati</taxon>
        <taxon>Bacillota</taxon>
        <taxon>Bacilli</taxon>
        <taxon>Bacillales</taxon>
        <taxon>Paenibacillaceae</taxon>
        <taxon>Paenibacillus</taxon>
    </lineage>
</organism>
<evidence type="ECO:0000256" key="2">
    <source>
        <dbReference type="ARBA" id="ARBA00023015"/>
    </source>
</evidence>
<dbReference type="InterPro" id="IPR013249">
    <property type="entry name" value="RNA_pol_sigma70_r4_t2"/>
</dbReference>
<comment type="caution">
    <text evidence="8">The sequence shown here is derived from an EMBL/GenBank/DDBJ whole genome shotgun (WGS) entry which is preliminary data.</text>
</comment>
<evidence type="ECO:0000259" key="6">
    <source>
        <dbReference type="Pfam" id="PF04542"/>
    </source>
</evidence>
<dbReference type="InterPro" id="IPR013324">
    <property type="entry name" value="RNA_pol_sigma_r3/r4-like"/>
</dbReference>
<evidence type="ECO:0000313" key="9">
    <source>
        <dbReference type="Proteomes" id="UP001519887"/>
    </source>
</evidence>
<feature type="domain" description="RNA polymerase sigma factor 70 region 4 type 2" evidence="7">
    <location>
        <begin position="109"/>
        <end position="160"/>
    </location>
</feature>
<keyword evidence="5" id="KW-0804">Transcription</keyword>
<gene>
    <name evidence="8" type="ORF">K0U00_04655</name>
</gene>
<dbReference type="SUPFAM" id="SSF88659">
    <property type="entry name" value="Sigma3 and sigma4 domains of RNA polymerase sigma factors"/>
    <property type="match status" value="1"/>
</dbReference>
<dbReference type="NCBIfam" id="TIGR02937">
    <property type="entry name" value="sigma70-ECF"/>
    <property type="match status" value="1"/>
</dbReference>
<keyword evidence="2" id="KW-0805">Transcription regulation</keyword>
<evidence type="ECO:0000256" key="5">
    <source>
        <dbReference type="ARBA" id="ARBA00023163"/>
    </source>
</evidence>
<name>A0ABS7BXG1_9BACL</name>
<dbReference type="InterPro" id="IPR013325">
    <property type="entry name" value="RNA_pol_sigma_r2"/>
</dbReference>
<sequence>MRNFPSPSAEKRIGVLPDMERLLSTLKRYCLSITNSSWDAEDLMQETCVRALPVVNGTRLHPNPTAYVLRIAKNLSIDHARRKHSTELVTDQHMQNIFDDMENDYEIEDALRLLVLHLSPLQRNVFLLREVFRYTGAEVAGFLNTSEGAVKAALHRARTTIERLTCDASDKESVNSGDSNFNEILLAYMTAVREANPQAIVLLALVNNGQMDTIQAVSHAKRLSVSAPSATAGTSNTASSRWNLFAAA</sequence>